<dbReference type="EMBL" id="VXIT01000003">
    <property type="protein sequence ID" value="KAA6413808.1"/>
    <property type="molecule type" value="Genomic_DNA"/>
</dbReference>
<feature type="transmembrane region" description="Helical" evidence="7">
    <location>
        <begin position="79"/>
        <end position="99"/>
    </location>
</feature>
<evidence type="ECO:0000256" key="3">
    <source>
        <dbReference type="ARBA" id="ARBA00022989"/>
    </source>
</evidence>
<dbReference type="OrthoDB" id="4682787at2759"/>
<evidence type="ECO:0000256" key="2">
    <source>
        <dbReference type="ARBA" id="ARBA00022692"/>
    </source>
</evidence>
<feature type="transmembrane region" description="Helical" evidence="7">
    <location>
        <begin position="275"/>
        <end position="300"/>
    </location>
</feature>
<feature type="transmembrane region" description="Helical" evidence="7">
    <location>
        <begin position="119"/>
        <end position="137"/>
    </location>
</feature>
<feature type="region of interest" description="Disordered" evidence="6">
    <location>
        <begin position="386"/>
        <end position="415"/>
    </location>
</feature>
<evidence type="ECO:0000313" key="10">
    <source>
        <dbReference type="Proteomes" id="UP000324767"/>
    </source>
</evidence>
<evidence type="ECO:0000256" key="5">
    <source>
        <dbReference type="ARBA" id="ARBA00038359"/>
    </source>
</evidence>
<evidence type="ECO:0000256" key="6">
    <source>
        <dbReference type="SAM" id="MobiDB-lite"/>
    </source>
</evidence>
<comment type="similarity">
    <text evidence="5">Belongs to the SAT4 family.</text>
</comment>
<protein>
    <recommendedName>
        <fullName evidence="8">Rhodopsin domain-containing protein</fullName>
    </recommendedName>
</protein>
<proteinExistence type="inferred from homology"/>
<dbReference type="PANTHER" id="PTHR33048">
    <property type="entry name" value="PTH11-LIKE INTEGRAL MEMBRANE PROTEIN (AFU_ORTHOLOGUE AFUA_5G11245)"/>
    <property type="match status" value="1"/>
</dbReference>
<dbReference type="AlphaFoldDB" id="A0A5M8PYK3"/>
<dbReference type="Pfam" id="PF20684">
    <property type="entry name" value="Fung_rhodopsin"/>
    <property type="match status" value="1"/>
</dbReference>
<evidence type="ECO:0000256" key="1">
    <source>
        <dbReference type="ARBA" id="ARBA00004141"/>
    </source>
</evidence>
<evidence type="ECO:0000313" key="9">
    <source>
        <dbReference type="EMBL" id="KAA6413808.1"/>
    </source>
</evidence>
<keyword evidence="3 7" id="KW-1133">Transmembrane helix</keyword>
<sequence length="415" mass="46059">MAVQTAPSTSQQVQIEYQMLLNGPAGTPPAGVISNFDNPPNLDVYIYLTLSLCLVFASLAFFARMYTKMVLLRSVGYEDYFSMISWIGFTGSLVPAIMAQRSGLGTHMWDIKLKTFFRLLYLENISSILYGINVCLIKTSILLQYQRIFVIHKTRKSPMFVAIQSCIWTIFLFYLIETFFEIFQCSPREKIWNKLLTGGHCNNSSAGFKVTGVFNSISDFALLSIPMPALWKLQMPLKRKLLTMGVFAVGVLACVASIIRAYYTWVVARAIDESYSLVVLSFCAAAELAIGIIVGSLPIMPKFFQHASVKVSKALSFASNSAIKSGQESEGIRNAPTANALTSIKRSFAKYKAGSDVTESWSDQYYSRAERHGEYLTLTEFDASSLQGTDSVQPRSLGGGTATRREDLEYGPHTS</sequence>
<keyword evidence="2 7" id="KW-0812">Transmembrane</keyword>
<dbReference type="GO" id="GO:0016020">
    <property type="term" value="C:membrane"/>
    <property type="evidence" value="ECO:0007669"/>
    <property type="project" value="UniProtKB-SubCell"/>
</dbReference>
<evidence type="ECO:0000259" key="8">
    <source>
        <dbReference type="Pfam" id="PF20684"/>
    </source>
</evidence>
<evidence type="ECO:0000256" key="4">
    <source>
        <dbReference type="ARBA" id="ARBA00023136"/>
    </source>
</evidence>
<evidence type="ECO:0000256" key="7">
    <source>
        <dbReference type="SAM" id="Phobius"/>
    </source>
</evidence>
<name>A0A5M8PYK3_9LECA</name>
<comment type="subcellular location">
    <subcellularLocation>
        <location evidence="1">Membrane</location>
        <topology evidence="1">Multi-pass membrane protein</topology>
    </subcellularLocation>
</comment>
<comment type="caution">
    <text evidence="9">The sequence shown here is derived from an EMBL/GenBank/DDBJ whole genome shotgun (WGS) entry which is preliminary data.</text>
</comment>
<dbReference type="PANTHER" id="PTHR33048:SF160">
    <property type="entry name" value="SAT4 FAMILY MEMBRANE PROTEIN"/>
    <property type="match status" value="1"/>
</dbReference>
<dbReference type="InterPro" id="IPR049326">
    <property type="entry name" value="Rhodopsin_dom_fungi"/>
</dbReference>
<keyword evidence="4 7" id="KW-0472">Membrane</keyword>
<dbReference type="InterPro" id="IPR052337">
    <property type="entry name" value="SAT4-like"/>
</dbReference>
<reference evidence="9 10" key="1">
    <citation type="submission" date="2019-09" db="EMBL/GenBank/DDBJ databases">
        <title>The hologenome of the rock-dwelling lichen Lasallia pustulata.</title>
        <authorList>
            <person name="Greshake Tzovaras B."/>
            <person name="Segers F."/>
            <person name="Bicker A."/>
            <person name="Dal Grande F."/>
            <person name="Otte J."/>
            <person name="Hankeln T."/>
            <person name="Schmitt I."/>
            <person name="Ebersberger I."/>
        </authorList>
    </citation>
    <scope>NUCLEOTIDE SEQUENCE [LARGE SCALE GENOMIC DNA]</scope>
    <source>
        <strain evidence="9">A1-1</strain>
    </source>
</reference>
<feature type="compositionally biased region" description="Basic and acidic residues" evidence="6">
    <location>
        <begin position="403"/>
        <end position="415"/>
    </location>
</feature>
<accession>A0A5M8PYK3</accession>
<dbReference type="Proteomes" id="UP000324767">
    <property type="component" value="Unassembled WGS sequence"/>
</dbReference>
<feature type="domain" description="Rhodopsin" evidence="8">
    <location>
        <begin position="63"/>
        <end position="305"/>
    </location>
</feature>
<feature type="transmembrane region" description="Helical" evidence="7">
    <location>
        <begin position="158"/>
        <end position="176"/>
    </location>
</feature>
<feature type="transmembrane region" description="Helical" evidence="7">
    <location>
        <begin position="44"/>
        <end position="67"/>
    </location>
</feature>
<organism evidence="9 10">
    <name type="scientific">Lasallia pustulata</name>
    <dbReference type="NCBI Taxonomy" id="136370"/>
    <lineage>
        <taxon>Eukaryota</taxon>
        <taxon>Fungi</taxon>
        <taxon>Dikarya</taxon>
        <taxon>Ascomycota</taxon>
        <taxon>Pezizomycotina</taxon>
        <taxon>Lecanoromycetes</taxon>
        <taxon>OSLEUM clade</taxon>
        <taxon>Umbilicariomycetidae</taxon>
        <taxon>Umbilicariales</taxon>
        <taxon>Umbilicariaceae</taxon>
        <taxon>Lasallia</taxon>
    </lineage>
</organism>
<feature type="transmembrane region" description="Helical" evidence="7">
    <location>
        <begin position="242"/>
        <end position="263"/>
    </location>
</feature>
<gene>
    <name evidence="9" type="ORF">FRX48_02170</name>
</gene>